<keyword evidence="2" id="KW-1185">Reference proteome</keyword>
<protein>
    <submittedName>
        <fullName evidence="1">CorA metal ion transporter</fullName>
    </submittedName>
</protein>
<comment type="caution">
    <text evidence="1">The sequence shown here is derived from an EMBL/GenBank/DDBJ whole genome shotgun (WGS) entry which is preliminary data.</text>
</comment>
<name>A0ACC1IX68_9FUNG</name>
<organism evidence="1 2">
    <name type="scientific">Kickxella alabastrina</name>
    <dbReference type="NCBI Taxonomy" id="61397"/>
    <lineage>
        <taxon>Eukaryota</taxon>
        <taxon>Fungi</taxon>
        <taxon>Fungi incertae sedis</taxon>
        <taxon>Zoopagomycota</taxon>
        <taxon>Kickxellomycotina</taxon>
        <taxon>Kickxellomycetes</taxon>
        <taxon>Kickxellales</taxon>
        <taxon>Kickxellaceae</taxon>
        <taxon>Kickxella</taxon>
    </lineage>
</organism>
<accession>A0ACC1IX68</accession>
<evidence type="ECO:0000313" key="1">
    <source>
        <dbReference type="EMBL" id="KAJ1902421.1"/>
    </source>
</evidence>
<dbReference type="Proteomes" id="UP001150581">
    <property type="component" value="Unassembled WGS sequence"/>
</dbReference>
<dbReference type="EMBL" id="JANBPG010000001">
    <property type="protein sequence ID" value="KAJ1902421.1"/>
    <property type="molecule type" value="Genomic_DNA"/>
</dbReference>
<evidence type="ECO:0000313" key="2">
    <source>
        <dbReference type="Proteomes" id="UP001150581"/>
    </source>
</evidence>
<reference evidence="1" key="1">
    <citation type="submission" date="2022-07" db="EMBL/GenBank/DDBJ databases">
        <title>Phylogenomic reconstructions and comparative analyses of Kickxellomycotina fungi.</title>
        <authorList>
            <person name="Reynolds N.K."/>
            <person name="Stajich J.E."/>
            <person name="Barry K."/>
            <person name="Grigoriev I.V."/>
            <person name="Crous P."/>
            <person name="Smith M.E."/>
        </authorList>
    </citation>
    <scope>NUCLEOTIDE SEQUENCE</scope>
    <source>
        <strain evidence="1">Benny 63K</strain>
    </source>
</reference>
<proteinExistence type="predicted"/>
<gene>
    <name evidence="1" type="primary">MNR2_1</name>
    <name evidence="1" type="ORF">LPJ66_000032</name>
</gene>
<sequence length="510" mass="55846">MNGIDSELQHHLDYQQAQNGVDDGSAKLSLENSSSNSGSSKGRISDGAGTGIGVGNDIDTSIGGNRNSNNIAGNNLHRTRKGDQHTGSGKFMFYSGQTGTMFASSLIEPVCGALGIDSLIDTVLTPSSGNTINSKEMCGSTCFWLDIAGATTQEITDIGEIFELHPLTVEDIIFSCPRDKIDTFADYSFIVYSAIAQNGRHNRHVRNASGCSYNQLGCANPLVDPITRVMDYEIASGNQVCIVVRHNYILTFHSGSQRLVVSQVLKRLLAMQNAVEIAESEVTLSEKSKDVPPYTKDAPLAGLVDFPLYIVYAILDEVTDQLSPEILAIEQQVDAIDELVLVLSHTEHENMLRQMGEQRRRILATWQCTQPKLSIIERLAQLLPLHAGITHVHLADEVAQYLSDVHGHLLAAVSSCTRAEAVLSRSHSNYLAKISLELARATFDSNSTTERWTMLGTIVVPINIVSSFLGVNLKVPGQDRDDTLNFFLVMGCMIIYACATLAFWRWRQII</sequence>